<feature type="domain" description="IrrE N-terminal-like" evidence="1">
    <location>
        <begin position="36"/>
        <end position="172"/>
    </location>
</feature>
<dbReference type="Pfam" id="PF06114">
    <property type="entry name" value="Peptidase_M78"/>
    <property type="match status" value="1"/>
</dbReference>
<proteinExistence type="predicted"/>
<evidence type="ECO:0000313" key="3">
    <source>
        <dbReference type="Proteomes" id="UP000203589"/>
    </source>
</evidence>
<dbReference type="EMBL" id="CP022540">
    <property type="protein sequence ID" value="ASP21997.1"/>
    <property type="molecule type" value="Genomic_DNA"/>
</dbReference>
<dbReference type="Proteomes" id="UP000203589">
    <property type="component" value="Chromosome"/>
</dbReference>
<name>A0A222E717_9RHOB</name>
<gene>
    <name evidence="2" type="ORF">ANTHELSMS3_03364</name>
</gene>
<dbReference type="InterPro" id="IPR052345">
    <property type="entry name" value="Rad_response_metalloprotease"/>
</dbReference>
<dbReference type="OrthoDB" id="9794834at2"/>
<reference evidence="2 3" key="1">
    <citation type="submission" date="2017-07" db="EMBL/GenBank/DDBJ databases">
        <title>Genome Sequence of Antarctobacter heliothermus Strain SMS3 Isolated from a culture of the Diatom Skeletonema marinoi.</title>
        <authorList>
            <person name="Topel M."/>
            <person name="Pinder M.I.M."/>
            <person name="Johansson O.N."/>
            <person name="Kourtchenko O."/>
            <person name="Godhe A."/>
            <person name="Clarke A.K."/>
        </authorList>
    </citation>
    <scope>NUCLEOTIDE SEQUENCE [LARGE SCALE GENOMIC DNA]</scope>
    <source>
        <strain evidence="2 3">SMS3</strain>
    </source>
</reference>
<dbReference type="RefSeq" id="WP_094035831.1">
    <property type="nucleotide sequence ID" value="NZ_CP022540.1"/>
</dbReference>
<dbReference type="Gene3D" id="1.10.10.2910">
    <property type="match status" value="1"/>
</dbReference>
<evidence type="ECO:0000259" key="1">
    <source>
        <dbReference type="Pfam" id="PF06114"/>
    </source>
</evidence>
<dbReference type="PANTHER" id="PTHR43236">
    <property type="entry name" value="ANTITOXIN HIGA1"/>
    <property type="match status" value="1"/>
</dbReference>
<organism evidence="2 3">
    <name type="scientific">Antarctobacter heliothermus</name>
    <dbReference type="NCBI Taxonomy" id="74033"/>
    <lineage>
        <taxon>Bacteria</taxon>
        <taxon>Pseudomonadati</taxon>
        <taxon>Pseudomonadota</taxon>
        <taxon>Alphaproteobacteria</taxon>
        <taxon>Rhodobacterales</taxon>
        <taxon>Roseobacteraceae</taxon>
        <taxon>Antarctobacter</taxon>
    </lineage>
</organism>
<protein>
    <recommendedName>
        <fullName evidence="1">IrrE N-terminal-like domain-containing protein</fullName>
    </recommendedName>
</protein>
<sequence>MAALNFKTDTRIENGERELLRDFCSELGGNIVELARAMGVKVFSEELWPYESGYLEYAPTCGSLSNYRIVINSRHKPERQRFTVAHELAHFLLHRDKSDFVVRCETRHRSDDYFEYMLDPGEPLKEREANAMAAAILLPPNLFVPAFQRLNGDLCRVAALFEVSVPAVQKRAKELGCS</sequence>
<accession>A0A222E717</accession>
<keyword evidence="3" id="KW-1185">Reference proteome</keyword>
<evidence type="ECO:0000313" key="2">
    <source>
        <dbReference type="EMBL" id="ASP21997.1"/>
    </source>
</evidence>
<dbReference type="AlphaFoldDB" id="A0A222E717"/>
<dbReference type="PANTHER" id="PTHR43236:SF2">
    <property type="entry name" value="BLL0069 PROTEIN"/>
    <property type="match status" value="1"/>
</dbReference>
<dbReference type="InterPro" id="IPR010359">
    <property type="entry name" value="IrrE_HExxH"/>
</dbReference>
<dbReference type="KEGG" id="aht:ANTHELSMS3_03364"/>